<evidence type="ECO:0000256" key="5">
    <source>
        <dbReference type="ARBA" id="ARBA00049534"/>
    </source>
</evidence>
<evidence type="ECO:0000256" key="1">
    <source>
        <dbReference type="ARBA" id="ARBA00011076"/>
    </source>
</evidence>
<evidence type="ECO:0000313" key="8">
    <source>
        <dbReference type="Proteomes" id="UP000199017"/>
    </source>
</evidence>
<comment type="subunit">
    <text evidence="2 6">Homotetramer.</text>
</comment>
<keyword evidence="6" id="KW-0007">Acetylation</keyword>
<dbReference type="HAMAP" id="MF_00313">
    <property type="entry name" value="Glutaminase"/>
    <property type="match status" value="1"/>
</dbReference>
<protein>
    <recommendedName>
        <fullName evidence="3 6">Glutaminase</fullName>
        <ecNumber evidence="3 6">3.5.1.2</ecNumber>
    </recommendedName>
</protein>
<dbReference type="Gene3D" id="3.40.710.10">
    <property type="entry name" value="DD-peptidase/beta-lactamase superfamily"/>
    <property type="match status" value="1"/>
</dbReference>
<keyword evidence="4 6" id="KW-0378">Hydrolase</keyword>
<dbReference type="Pfam" id="PF04960">
    <property type="entry name" value="Glutaminase"/>
    <property type="match status" value="1"/>
</dbReference>
<dbReference type="InterPro" id="IPR012338">
    <property type="entry name" value="Beta-lactam/transpept-like"/>
</dbReference>
<dbReference type="FunFam" id="3.40.710.10:FF:000005">
    <property type="entry name" value="Glutaminase"/>
    <property type="match status" value="1"/>
</dbReference>
<dbReference type="Proteomes" id="UP000199017">
    <property type="component" value="Unassembled WGS sequence"/>
</dbReference>
<proteinExistence type="inferred from homology"/>
<evidence type="ECO:0000313" key="7">
    <source>
        <dbReference type="EMBL" id="SDH89541.1"/>
    </source>
</evidence>
<gene>
    <name evidence="6" type="primary">glsA</name>
    <name evidence="7" type="ORF">SAMN05216352_103230</name>
</gene>
<dbReference type="RefSeq" id="WP_091582709.1">
    <property type="nucleotide sequence ID" value="NZ_FNDU01000003.1"/>
</dbReference>
<feature type="binding site" evidence="6">
    <location>
        <position position="246"/>
    </location>
    <ligand>
        <name>substrate</name>
    </ligand>
</feature>
<feature type="binding site" evidence="6">
    <location>
        <position position="163"/>
    </location>
    <ligand>
        <name>substrate</name>
    </ligand>
</feature>
<keyword evidence="8" id="KW-1185">Reference proteome</keyword>
<dbReference type="NCBIfam" id="TIGR03814">
    <property type="entry name" value="Gln_ase"/>
    <property type="match status" value="1"/>
</dbReference>
<dbReference type="PANTHER" id="PTHR12544:SF29">
    <property type="entry name" value="GLUTAMINASE"/>
    <property type="match status" value="1"/>
</dbReference>
<name>A0A1G8G5J7_9BACI</name>
<dbReference type="GO" id="GO:0004359">
    <property type="term" value="F:glutaminase activity"/>
    <property type="evidence" value="ECO:0007669"/>
    <property type="project" value="UniProtKB-UniRule"/>
</dbReference>
<feature type="binding site" evidence="6">
    <location>
        <position position="264"/>
    </location>
    <ligand>
        <name>substrate</name>
    </ligand>
</feature>
<dbReference type="EC" id="3.5.1.2" evidence="3 6"/>
<evidence type="ECO:0000256" key="3">
    <source>
        <dbReference type="ARBA" id="ARBA00012918"/>
    </source>
</evidence>
<comment type="similarity">
    <text evidence="1 6">Belongs to the glutaminase family.</text>
</comment>
<dbReference type="Gene3D" id="1.10.1500.10">
    <property type="match status" value="1"/>
</dbReference>
<dbReference type="AlphaFoldDB" id="A0A1G8G5J7"/>
<reference evidence="7 8" key="1">
    <citation type="submission" date="2016-10" db="EMBL/GenBank/DDBJ databases">
        <authorList>
            <person name="de Groot N.N."/>
        </authorList>
    </citation>
    <scope>NUCLEOTIDE SEQUENCE [LARGE SCALE GENOMIC DNA]</scope>
    <source>
        <strain evidence="8">P4B,CCM 7963,CECT 7998,DSM 25260,IBRC-M 10614,KCTC 13821</strain>
    </source>
</reference>
<feature type="binding site" evidence="6">
    <location>
        <position position="194"/>
    </location>
    <ligand>
        <name>substrate</name>
    </ligand>
</feature>
<dbReference type="PANTHER" id="PTHR12544">
    <property type="entry name" value="GLUTAMINASE"/>
    <property type="match status" value="1"/>
</dbReference>
<evidence type="ECO:0000256" key="4">
    <source>
        <dbReference type="ARBA" id="ARBA00022801"/>
    </source>
</evidence>
<organism evidence="7 8">
    <name type="scientific">Alteribacillus bidgolensis</name>
    <dbReference type="NCBI Taxonomy" id="930129"/>
    <lineage>
        <taxon>Bacteria</taxon>
        <taxon>Bacillati</taxon>
        <taxon>Bacillota</taxon>
        <taxon>Bacilli</taxon>
        <taxon>Bacillales</taxon>
        <taxon>Bacillaceae</taxon>
        <taxon>Alteribacillus</taxon>
    </lineage>
</organism>
<dbReference type="EMBL" id="FNDU01000003">
    <property type="protein sequence ID" value="SDH89541.1"/>
    <property type="molecule type" value="Genomic_DNA"/>
</dbReference>
<dbReference type="STRING" id="930129.SAMN05216352_103230"/>
<feature type="binding site" evidence="6">
    <location>
        <position position="118"/>
    </location>
    <ligand>
        <name>substrate</name>
    </ligand>
</feature>
<feature type="binding site" evidence="6">
    <location>
        <position position="66"/>
    </location>
    <ligand>
        <name>substrate</name>
    </ligand>
</feature>
<dbReference type="SUPFAM" id="SSF56601">
    <property type="entry name" value="beta-lactamase/transpeptidase-like"/>
    <property type="match status" value="1"/>
</dbReference>
<dbReference type="GO" id="GO:0006537">
    <property type="term" value="P:glutamate biosynthetic process"/>
    <property type="evidence" value="ECO:0007669"/>
    <property type="project" value="TreeGrafter"/>
</dbReference>
<dbReference type="SMR" id="A0A1G8G5J7"/>
<evidence type="ECO:0000256" key="6">
    <source>
        <dbReference type="HAMAP-Rule" id="MF_00313"/>
    </source>
</evidence>
<sequence length="311" mass="33414">MSSLFIDNKELESLLQTLQPYAKTGSMPTYIPELNQMNPDLFGCAVYKDEHIVAAGSADFLFTLQSVSKVISLALALMDHGEEKVFSKVGMEPTGDPFHTIQALEEEKPSKPLNPMINAGALAVTSLIAGNSGDEKIGRLLTFIHELTDNPSISVCEKTAKSERENADLNRALSYFMKSHDVIDGDMESLLDVYIKQCSIQLNCKDLARIGSIIGKKGRDPNSGRNIIPPRIARIVKTFMVTCGMYNASGEFAIKAGIPAKSGVSGALVAALPDGTGMGIISPPLDKKGNSAAGLKLLETLAEKYSLSIFS</sequence>
<dbReference type="InterPro" id="IPR015868">
    <property type="entry name" value="Glutaminase"/>
</dbReference>
<dbReference type="OrthoDB" id="9788822at2"/>
<evidence type="ECO:0000256" key="2">
    <source>
        <dbReference type="ARBA" id="ARBA00011881"/>
    </source>
</evidence>
<dbReference type="GO" id="GO:0006543">
    <property type="term" value="P:L-glutamine catabolic process"/>
    <property type="evidence" value="ECO:0007669"/>
    <property type="project" value="TreeGrafter"/>
</dbReference>
<feature type="binding site" evidence="6">
    <location>
        <position position="170"/>
    </location>
    <ligand>
        <name>substrate</name>
    </ligand>
</feature>
<comment type="catalytic activity">
    <reaction evidence="5 6">
        <text>L-glutamine + H2O = L-glutamate + NH4(+)</text>
        <dbReference type="Rhea" id="RHEA:15889"/>
        <dbReference type="ChEBI" id="CHEBI:15377"/>
        <dbReference type="ChEBI" id="CHEBI:28938"/>
        <dbReference type="ChEBI" id="CHEBI:29985"/>
        <dbReference type="ChEBI" id="CHEBI:58359"/>
        <dbReference type="EC" id="3.5.1.2"/>
    </reaction>
</comment>
<accession>A0A1G8G5J7</accession>